<dbReference type="RefSeq" id="WP_225553618.1">
    <property type="nucleotide sequence ID" value="NZ_JADEYP010000019.1"/>
</dbReference>
<organism evidence="1 2">
    <name type="scientific">Sphingobacterium bovistauri</name>
    <dbReference type="NCBI Taxonomy" id="2781959"/>
    <lineage>
        <taxon>Bacteria</taxon>
        <taxon>Pseudomonadati</taxon>
        <taxon>Bacteroidota</taxon>
        <taxon>Sphingobacteriia</taxon>
        <taxon>Sphingobacteriales</taxon>
        <taxon>Sphingobacteriaceae</taxon>
        <taxon>Sphingobacterium</taxon>
    </lineage>
</organism>
<dbReference type="Proteomes" id="UP001165302">
    <property type="component" value="Unassembled WGS sequence"/>
</dbReference>
<evidence type="ECO:0000313" key="1">
    <source>
        <dbReference type="EMBL" id="MCA5005667.1"/>
    </source>
</evidence>
<evidence type="ECO:0000313" key="2">
    <source>
        <dbReference type="Proteomes" id="UP001165302"/>
    </source>
</evidence>
<proteinExistence type="predicted"/>
<comment type="caution">
    <text evidence="1">The sequence shown here is derived from an EMBL/GenBank/DDBJ whole genome shotgun (WGS) entry which is preliminary data.</text>
</comment>
<gene>
    <name evidence="1" type="ORF">IPZ78_10935</name>
</gene>
<sequence length="82" mass="9467">MKYQHKTLTNTKVLIKLIPETDVETNMLINLDMVNHDHEFTLHHYYQQGLSRYNVSAVLLKLDFSEFPTLGLCSFEVVIGLG</sequence>
<accession>A0ABS7Z7Z3</accession>
<name>A0ABS7Z7Z3_9SPHI</name>
<dbReference type="EMBL" id="JADEYP010000019">
    <property type="protein sequence ID" value="MCA5005667.1"/>
    <property type="molecule type" value="Genomic_DNA"/>
</dbReference>
<protein>
    <submittedName>
        <fullName evidence="1">Uncharacterized protein</fullName>
    </submittedName>
</protein>
<reference evidence="1" key="1">
    <citation type="submission" date="2020-10" db="EMBL/GenBank/DDBJ databases">
        <authorList>
            <person name="Lu T."/>
            <person name="Wang Q."/>
            <person name="Han X."/>
        </authorList>
    </citation>
    <scope>NUCLEOTIDE SEQUENCE</scope>
    <source>
        <strain evidence="1">WQ 366</strain>
    </source>
</reference>
<keyword evidence="2" id="KW-1185">Reference proteome</keyword>